<feature type="region of interest" description="Disordered" evidence="1">
    <location>
        <begin position="479"/>
        <end position="506"/>
    </location>
</feature>
<dbReference type="PANTHER" id="PTHR13847:SF188">
    <property type="entry name" value="EXPRESSED PROTEIN"/>
    <property type="match status" value="1"/>
</dbReference>
<dbReference type="SUPFAM" id="SSF51905">
    <property type="entry name" value="FAD/NAD(P)-binding domain"/>
    <property type="match status" value="1"/>
</dbReference>
<accession>A0A423WUZ5</accession>
<feature type="compositionally biased region" description="Basic and acidic residues" evidence="1">
    <location>
        <begin position="479"/>
        <end position="502"/>
    </location>
</feature>
<organism evidence="3 4">
    <name type="scientific">Cytospora schulzeri</name>
    <dbReference type="NCBI Taxonomy" id="448051"/>
    <lineage>
        <taxon>Eukaryota</taxon>
        <taxon>Fungi</taxon>
        <taxon>Dikarya</taxon>
        <taxon>Ascomycota</taxon>
        <taxon>Pezizomycotina</taxon>
        <taxon>Sordariomycetes</taxon>
        <taxon>Sordariomycetidae</taxon>
        <taxon>Diaporthales</taxon>
        <taxon>Cytosporaceae</taxon>
        <taxon>Cytospora</taxon>
    </lineage>
</organism>
<dbReference type="AlphaFoldDB" id="A0A423WUZ5"/>
<feature type="domain" description="FAD dependent oxidoreductase" evidence="2">
    <location>
        <begin position="35"/>
        <end position="389"/>
    </location>
</feature>
<dbReference type="OrthoDB" id="429143at2759"/>
<gene>
    <name evidence="3" type="ORF">VMCG_03781</name>
</gene>
<reference evidence="3 4" key="1">
    <citation type="submission" date="2015-09" db="EMBL/GenBank/DDBJ databases">
        <title>Host preference determinants of Valsa canker pathogens revealed by comparative genomics.</title>
        <authorList>
            <person name="Yin Z."/>
            <person name="Huang L."/>
        </authorList>
    </citation>
    <scope>NUCLEOTIDE SEQUENCE [LARGE SCALE GENOMIC DNA]</scope>
    <source>
        <strain evidence="3 4">03-1</strain>
    </source>
</reference>
<evidence type="ECO:0000313" key="3">
    <source>
        <dbReference type="EMBL" id="ROW07374.1"/>
    </source>
</evidence>
<proteinExistence type="predicted"/>
<evidence type="ECO:0000259" key="2">
    <source>
        <dbReference type="Pfam" id="PF01266"/>
    </source>
</evidence>
<comment type="caution">
    <text evidence="3">The sequence shown here is derived from an EMBL/GenBank/DDBJ whole genome shotgun (WGS) entry which is preliminary data.</text>
</comment>
<dbReference type="EMBL" id="LKEA01000008">
    <property type="protein sequence ID" value="ROW07374.1"/>
    <property type="molecule type" value="Genomic_DNA"/>
</dbReference>
<dbReference type="Proteomes" id="UP000283895">
    <property type="component" value="Unassembled WGS sequence"/>
</dbReference>
<dbReference type="Pfam" id="PF01266">
    <property type="entry name" value="DAO"/>
    <property type="match status" value="1"/>
</dbReference>
<dbReference type="GO" id="GO:0005737">
    <property type="term" value="C:cytoplasm"/>
    <property type="evidence" value="ECO:0007669"/>
    <property type="project" value="TreeGrafter"/>
</dbReference>
<dbReference type="InterPro" id="IPR036188">
    <property type="entry name" value="FAD/NAD-bd_sf"/>
</dbReference>
<protein>
    <recommendedName>
        <fullName evidence="2">FAD dependent oxidoreductase domain-containing protein</fullName>
    </recommendedName>
</protein>
<keyword evidence="4" id="KW-1185">Reference proteome</keyword>
<name>A0A423WUZ5_9PEZI</name>
<dbReference type="STRING" id="356882.A0A423WUZ5"/>
<evidence type="ECO:0000256" key="1">
    <source>
        <dbReference type="SAM" id="MobiDB-lite"/>
    </source>
</evidence>
<evidence type="ECO:0000313" key="4">
    <source>
        <dbReference type="Proteomes" id="UP000283895"/>
    </source>
</evidence>
<sequence length="536" mass="59754">MVLPITNPSKSYWIEAAESPLRDFQSTPELPKETDVVIVGSGYTGATAAFWIHKVLEDGTTPQMLMLEARDVCGGATGRNGGQLRPHAYSRYPLWSSRFGPEGALKLIKHEMAHLDAFKEALAEEGIADEVCLKFGETFDAAMTEEAWQRLKGAYDMFVKDFGKDGEVIRDCRLIEDPKAAETFTQMKGCVETGKLNLQANTPVMKVSEKDQDGWITVTTPRGEVRTKTVVHATNRWASHLLPEFSNLIFPSLCTIGAVKAPEGFVKNTGAQHWDSYINNYHVQLPPPYNTIIIGGAKAVCAHYPHEWVRSDEENKLLPGVAEFYKTWPKSDLVDWPGEEDEAELALETAEGGNWTGVESDSVDAFPFVGAVPDRPGHIVAAGFNGHGMPRILLSTAHITPLVLTELGVKWTAPKLVEKYPPLPEPFVATADRIKALQTVDANASYEASVRGHQESAKKPFCQDKRCLLWRSSLIETQSESKAKSKRNDQYRNEKSPQDEPKLLPGQAPNTLLPWWFLREWRPSDWYYAITCWAPA</sequence>
<dbReference type="InterPro" id="IPR006076">
    <property type="entry name" value="FAD-dep_OxRdtase"/>
</dbReference>
<dbReference type="Gene3D" id="3.50.50.60">
    <property type="entry name" value="FAD/NAD(P)-binding domain"/>
    <property type="match status" value="2"/>
</dbReference>
<dbReference type="Gene3D" id="3.30.9.10">
    <property type="entry name" value="D-Amino Acid Oxidase, subunit A, domain 2"/>
    <property type="match status" value="2"/>
</dbReference>
<dbReference type="PANTHER" id="PTHR13847">
    <property type="entry name" value="SARCOSINE DEHYDROGENASE-RELATED"/>
    <property type="match status" value="1"/>
</dbReference>